<feature type="non-terminal residue" evidence="5">
    <location>
        <position position="175"/>
    </location>
</feature>
<name>A0A7V8NW49_9BACT</name>
<accession>A0A7V8NW49</accession>
<keyword evidence="3" id="KW-0560">Oxidoreductase</keyword>
<dbReference type="InterPro" id="IPR050129">
    <property type="entry name" value="Zn_alcohol_dh"/>
</dbReference>
<organism evidence="5 6">
    <name type="scientific">Candidatus Acidiferrum panamense</name>
    <dbReference type="NCBI Taxonomy" id="2741543"/>
    <lineage>
        <taxon>Bacteria</taxon>
        <taxon>Pseudomonadati</taxon>
        <taxon>Acidobacteriota</taxon>
        <taxon>Terriglobia</taxon>
        <taxon>Candidatus Acidiferrales</taxon>
        <taxon>Candidatus Acidiferrum</taxon>
    </lineage>
</organism>
<proteinExistence type="predicted"/>
<feature type="domain" description="Alcohol dehydrogenase-like N-terminal" evidence="4">
    <location>
        <begin position="27"/>
        <end position="130"/>
    </location>
</feature>
<dbReference type="PANTHER" id="PTHR43401">
    <property type="entry name" value="L-THREONINE 3-DEHYDROGENASE"/>
    <property type="match status" value="1"/>
</dbReference>
<dbReference type="EMBL" id="JACDQQ010002592">
    <property type="protein sequence ID" value="MBA0088609.1"/>
    <property type="molecule type" value="Genomic_DNA"/>
</dbReference>
<dbReference type="Pfam" id="PF08240">
    <property type="entry name" value="ADH_N"/>
    <property type="match status" value="1"/>
</dbReference>
<dbReference type="SUPFAM" id="SSF50129">
    <property type="entry name" value="GroES-like"/>
    <property type="match status" value="1"/>
</dbReference>
<dbReference type="Proteomes" id="UP000567293">
    <property type="component" value="Unassembled WGS sequence"/>
</dbReference>
<dbReference type="GO" id="GO:0008270">
    <property type="term" value="F:zinc ion binding"/>
    <property type="evidence" value="ECO:0007669"/>
    <property type="project" value="InterPro"/>
</dbReference>
<dbReference type="PANTHER" id="PTHR43401:SF2">
    <property type="entry name" value="L-THREONINE 3-DEHYDROGENASE"/>
    <property type="match status" value="1"/>
</dbReference>
<evidence type="ECO:0000256" key="2">
    <source>
        <dbReference type="ARBA" id="ARBA00022833"/>
    </source>
</evidence>
<keyword evidence="6" id="KW-1185">Reference proteome</keyword>
<sequence>MTSQMMAAVLYGKEHLQVEAVAIPTIGDGDLLVRVKVALTCGTDVKVFRRGYHARMIVPPAVFGHELAGDVVAVGRDVLGFELGQRVVAANSAPCNDCFFCRKGLENLCEDLLFNNGAYAEYIRIPARIVERNTYLIPKRVSYHDAALVEPLACVLRGFEETAPQPGDTIAIIGL</sequence>
<evidence type="ECO:0000256" key="3">
    <source>
        <dbReference type="ARBA" id="ARBA00023002"/>
    </source>
</evidence>
<dbReference type="AlphaFoldDB" id="A0A7V8NW49"/>
<evidence type="ECO:0000256" key="1">
    <source>
        <dbReference type="ARBA" id="ARBA00022723"/>
    </source>
</evidence>
<comment type="caution">
    <text evidence="5">The sequence shown here is derived from an EMBL/GenBank/DDBJ whole genome shotgun (WGS) entry which is preliminary data.</text>
</comment>
<evidence type="ECO:0000313" key="5">
    <source>
        <dbReference type="EMBL" id="MBA0088609.1"/>
    </source>
</evidence>
<reference evidence="5" key="1">
    <citation type="submission" date="2020-06" db="EMBL/GenBank/DDBJ databases">
        <title>Legume-microbial interactions unlock mineral nutrients during tropical forest succession.</title>
        <authorList>
            <person name="Epihov D.Z."/>
        </authorList>
    </citation>
    <scope>NUCLEOTIDE SEQUENCE [LARGE SCALE GENOMIC DNA]</scope>
    <source>
        <strain evidence="5">Pan2503</strain>
    </source>
</reference>
<protein>
    <submittedName>
        <fullName evidence="5">Alcohol dehydrogenase catalytic domain-containing protein</fullName>
    </submittedName>
</protein>
<dbReference type="PROSITE" id="PS00059">
    <property type="entry name" value="ADH_ZINC"/>
    <property type="match status" value="1"/>
</dbReference>
<dbReference type="InterPro" id="IPR002328">
    <property type="entry name" value="ADH_Zn_CS"/>
</dbReference>
<dbReference type="Gene3D" id="3.90.180.10">
    <property type="entry name" value="Medium-chain alcohol dehydrogenases, catalytic domain"/>
    <property type="match status" value="1"/>
</dbReference>
<evidence type="ECO:0000313" key="6">
    <source>
        <dbReference type="Proteomes" id="UP000567293"/>
    </source>
</evidence>
<keyword evidence="1" id="KW-0479">Metal-binding</keyword>
<gene>
    <name evidence="5" type="ORF">HRJ53_26780</name>
</gene>
<dbReference type="InterPro" id="IPR011032">
    <property type="entry name" value="GroES-like_sf"/>
</dbReference>
<keyword evidence="2" id="KW-0862">Zinc</keyword>
<dbReference type="InterPro" id="IPR013154">
    <property type="entry name" value="ADH-like_N"/>
</dbReference>
<evidence type="ECO:0000259" key="4">
    <source>
        <dbReference type="Pfam" id="PF08240"/>
    </source>
</evidence>
<dbReference type="GO" id="GO:0016491">
    <property type="term" value="F:oxidoreductase activity"/>
    <property type="evidence" value="ECO:0007669"/>
    <property type="project" value="UniProtKB-KW"/>
</dbReference>